<dbReference type="PANTHER" id="PTHR21689">
    <property type="entry name" value="LIN-9"/>
    <property type="match status" value="1"/>
</dbReference>
<accession>A0A7J7D148</accession>
<sequence length="1075" mass="119461">MAPARKSRSVNKRFSNIDQISPDNSNKSKQKKRKFSDKLGSQWTKGELRCFYEAYRKYGKDWEEVAAALQNRSVEMVEALYHMNMAYLSLPERTASVVGLIAMMTDHYNVMEASDSERESNEVSGMPSQPQKRKRAKIHQNGFKEDLLSHSKASSDGCLSSLKKVYLDGGQPRVVKKRTPRFPTFYKKDDAENHVSPKIKVRTAEVDANGDKGAHVAALALTEASLRGGSPPVSRAANRRMELIKSPAVPHLERAMSQPENGEAKLHDSSITGNWLESGVGIRVAENSSSTGDTISMVDMEGLSAVEIHRKGKKIYRKKGRVEMIQRGYSDNEEGTCSGTEKLKANSLSGDAYIAVSNTKDEQNSSQGQRKRSKKLFTIDESHALYALQILADVSIRELESSVQLKDETVVMDEGDKFNVPEAVSFHKGKTKNLGSKEKVFHTITTREATTSRKSKLGKNLAFDAKAVCGTKVSPQVASNKLKRKRNSLVSKISDVEAHIDSHLRVPLETEVLAEEENIIKMNGRRSDQISSPLKQWQSVGAPGDSSTDSYGTTLQVDLEVSTTQVSSSSQVSSLSKRSRRKMDLKKAFFPKEMKTSDNTLKFQDNILKEKLCSCLSSRLVQRWCISEWLYSSIDYPWFAKREFVEYLNHVGLGHIPRLTRVEWGVIRSSLGKPRRFSEHFLCEEREKLNQYRESVRKHYTELRSGIREGLPTDLARPLSVGQQVIAVHPKTRDVNDGKVLTVDHDKCRVQFDRPEIGVGFVKDIDCMPANPLDNMPEVIRRQRFPIPKEVQAHGHSNTGSSMTFTSCGHQERASSPINTLVKQAKTELSLSQPKATTNDVGVQVADIRSSNLASSALANLRQQNTCKGSLLPPWLKPQVASNFQVDLSSSPESSVSQELGSSVVEIVRGSRSKAHTMVDAAIQAMTLLKEGEDPFMRIGVSLESVDKRQLTSDSRVPSVRSSEQVNGSLDHCKRSISCASEPQLASSVAGSDPRDDKDKNDAKIPSELITSCVSTLLMIQTCTERQYPPADVAQIIDSAVTSLRPCCPQNLPIYRDIQMCMGRIKTQILALIPT</sequence>
<dbReference type="AlphaFoldDB" id="A0A7J7D148"/>
<dbReference type="InterPro" id="IPR001005">
    <property type="entry name" value="SANT/Myb"/>
</dbReference>
<feature type="compositionally biased region" description="Polar residues" evidence="3">
    <location>
        <begin position="529"/>
        <end position="549"/>
    </location>
</feature>
<dbReference type="PROSITE" id="PS51293">
    <property type="entry name" value="SANT"/>
    <property type="match status" value="1"/>
</dbReference>
<feature type="region of interest" description="Disordered" evidence="3">
    <location>
        <begin position="1"/>
        <end position="38"/>
    </location>
</feature>
<dbReference type="EMBL" id="JAAARO010000011">
    <property type="protein sequence ID" value="KAF5740054.1"/>
    <property type="molecule type" value="Genomic_DNA"/>
</dbReference>
<dbReference type="SUPFAM" id="SSF46689">
    <property type="entry name" value="Homeodomain-like"/>
    <property type="match status" value="1"/>
</dbReference>
<evidence type="ECO:0000256" key="2">
    <source>
        <dbReference type="ARBA" id="ARBA00023242"/>
    </source>
</evidence>
<dbReference type="Proteomes" id="UP000593562">
    <property type="component" value="Unassembled WGS sequence"/>
</dbReference>
<evidence type="ECO:0000313" key="5">
    <source>
        <dbReference type="EMBL" id="KAF5740054.1"/>
    </source>
</evidence>
<dbReference type="Gene3D" id="1.20.58.1880">
    <property type="match status" value="1"/>
</dbReference>
<feature type="compositionally biased region" description="Basic residues" evidence="3">
    <location>
        <begin position="1"/>
        <end position="11"/>
    </location>
</feature>
<proteinExistence type="predicted"/>
<feature type="compositionally biased region" description="Basic and acidic residues" evidence="3">
    <location>
        <begin position="993"/>
        <end position="1004"/>
    </location>
</feature>
<keyword evidence="6" id="KW-1185">Reference proteome</keyword>
<dbReference type="Pfam" id="PF06584">
    <property type="entry name" value="DIRP"/>
    <property type="match status" value="1"/>
</dbReference>
<dbReference type="CDD" id="cd00167">
    <property type="entry name" value="SANT"/>
    <property type="match status" value="1"/>
</dbReference>
<dbReference type="GO" id="GO:0006351">
    <property type="term" value="P:DNA-templated transcription"/>
    <property type="evidence" value="ECO:0007669"/>
    <property type="project" value="InterPro"/>
</dbReference>
<evidence type="ECO:0000259" key="4">
    <source>
        <dbReference type="PROSITE" id="PS51293"/>
    </source>
</evidence>
<evidence type="ECO:0000313" key="6">
    <source>
        <dbReference type="Proteomes" id="UP000593562"/>
    </source>
</evidence>
<dbReference type="GO" id="GO:0017053">
    <property type="term" value="C:transcription repressor complex"/>
    <property type="evidence" value="ECO:0007669"/>
    <property type="project" value="InterPro"/>
</dbReference>
<comment type="caution">
    <text evidence="5">The sequence shown here is derived from an EMBL/GenBank/DDBJ whole genome shotgun (WGS) entry which is preliminary data.</text>
</comment>
<protein>
    <submittedName>
        <fullName evidence="5">Protein ALWAYS EARLY 2-like isoform X1</fullName>
    </submittedName>
</protein>
<dbReference type="PANTHER" id="PTHR21689:SF5">
    <property type="entry name" value="PROTEIN ALWAYS EARLY 1-RELATED"/>
    <property type="match status" value="1"/>
</dbReference>
<dbReference type="Pfam" id="PF00249">
    <property type="entry name" value="Myb_DNA-binding"/>
    <property type="match status" value="1"/>
</dbReference>
<dbReference type="SMART" id="SM00717">
    <property type="entry name" value="SANT"/>
    <property type="match status" value="1"/>
</dbReference>
<reference evidence="5 6" key="1">
    <citation type="journal article" date="2020" name="Nat. Commun.">
        <title>Genome of Tripterygium wilfordii and identification of cytochrome P450 involved in triptolide biosynthesis.</title>
        <authorList>
            <person name="Tu L."/>
            <person name="Su P."/>
            <person name="Zhang Z."/>
            <person name="Gao L."/>
            <person name="Wang J."/>
            <person name="Hu T."/>
            <person name="Zhou J."/>
            <person name="Zhang Y."/>
            <person name="Zhao Y."/>
            <person name="Liu Y."/>
            <person name="Song Y."/>
            <person name="Tong Y."/>
            <person name="Lu Y."/>
            <person name="Yang J."/>
            <person name="Xu C."/>
            <person name="Jia M."/>
            <person name="Peters R.J."/>
            <person name="Huang L."/>
            <person name="Gao W."/>
        </authorList>
    </citation>
    <scope>NUCLEOTIDE SEQUENCE [LARGE SCALE GENOMIC DNA]</scope>
    <source>
        <strain evidence="6">cv. XIE 37</strain>
        <tissue evidence="5">Leaf</tissue>
    </source>
</reference>
<feature type="domain" description="SANT" evidence="4">
    <location>
        <begin position="38"/>
        <end position="75"/>
    </location>
</feature>
<feature type="region of interest" description="Disordered" evidence="3">
    <location>
        <begin position="984"/>
        <end position="1004"/>
    </location>
</feature>
<dbReference type="InterPro" id="IPR017884">
    <property type="entry name" value="SANT_dom"/>
</dbReference>
<evidence type="ECO:0000256" key="1">
    <source>
        <dbReference type="ARBA" id="ARBA00004123"/>
    </source>
</evidence>
<comment type="subcellular location">
    <subcellularLocation>
        <location evidence="1">Nucleus</location>
    </subcellularLocation>
</comment>
<dbReference type="FunCoup" id="A0A7J7D148">
    <property type="interactions" value="599"/>
</dbReference>
<evidence type="ECO:0000256" key="3">
    <source>
        <dbReference type="SAM" id="MobiDB-lite"/>
    </source>
</evidence>
<name>A0A7J7D148_TRIWF</name>
<dbReference type="SMART" id="SM01135">
    <property type="entry name" value="DIRP"/>
    <property type="match status" value="1"/>
</dbReference>
<feature type="region of interest" description="Disordered" evidence="3">
    <location>
        <begin position="114"/>
        <end position="134"/>
    </location>
</feature>
<keyword evidence="2" id="KW-0539">Nucleus</keyword>
<dbReference type="GO" id="GO:0003677">
    <property type="term" value="F:DNA binding"/>
    <property type="evidence" value="ECO:0007669"/>
    <property type="project" value="TreeGrafter"/>
</dbReference>
<organism evidence="5 6">
    <name type="scientific">Tripterygium wilfordii</name>
    <name type="common">Thunder God vine</name>
    <dbReference type="NCBI Taxonomy" id="458696"/>
    <lineage>
        <taxon>Eukaryota</taxon>
        <taxon>Viridiplantae</taxon>
        <taxon>Streptophyta</taxon>
        <taxon>Embryophyta</taxon>
        <taxon>Tracheophyta</taxon>
        <taxon>Spermatophyta</taxon>
        <taxon>Magnoliopsida</taxon>
        <taxon>eudicotyledons</taxon>
        <taxon>Gunneridae</taxon>
        <taxon>Pentapetalae</taxon>
        <taxon>rosids</taxon>
        <taxon>fabids</taxon>
        <taxon>Celastrales</taxon>
        <taxon>Celastraceae</taxon>
        <taxon>Tripterygium</taxon>
    </lineage>
</organism>
<dbReference type="GO" id="GO:0005654">
    <property type="term" value="C:nucleoplasm"/>
    <property type="evidence" value="ECO:0007669"/>
    <property type="project" value="TreeGrafter"/>
</dbReference>
<feature type="compositionally biased region" description="Polar residues" evidence="3">
    <location>
        <begin position="12"/>
        <end position="24"/>
    </location>
</feature>
<feature type="region of interest" description="Disordered" evidence="3">
    <location>
        <begin position="524"/>
        <end position="549"/>
    </location>
</feature>
<dbReference type="InParanoid" id="A0A7J7D148"/>
<dbReference type="InterPro" id="IPR009057">
    <property type="entry name" value="Homeodomain-like_sf"/>
</dbReference>
<dbReference type="InterPro" id="IPR033471">
    <property type="entry name" value="DIRP"/>
</dbReference>
<dbReference type="InterPro" id="IPR010561">
    <property type="entry name" value="LIN-9/ALY1"/>
</dbReference>
<gene>
    <name evidence="5" type="ORF">HS088_TW11G00117</name>
</gene>
<dbReference type="GO" id="GO:0051726">
    <property type="term" value="P:regulation of cell cycle"/>
    <property type="evidence" value="ECO:0007669"/>
    <property type="project" value="TreeGrafter"/>
</dbReference>
<dbReference type="GO" id="GO:0006357">
    <property type="term" value="P:regulation of transcription by RNA polymerase II"/>
    <property type="evidence" value="ECO:0007669"/>
    <property type="project" value="TreeGrafter"/>
</dbReference>